<proteinExistence type="predicted"/>
<sequence>MFSLSKFLIGGGAASSSLGLSAFLAPLLTSTGPNSIFDADLSNEVNLERLQTLTEELKTKLDDWISKFDQSKGEAQKSKNGEFEKSLSLMTAIQGNEENLKKLYEVIQEKLKTMGEKSKELTSEVENKLKLQSNLSQLKTVLSNLSSLLQLLSSWENNISKVIQEFENHKPENSASTGGGGTGQTTETEGQKAQKTLEEVKEQFKKIKENISTVSSSFKSQQLQIFGKDWANYLDYLSSNVKITWLEQYLQLLNRTVQTTNKDATKTTAELNKNSESLKKSHDEYNRLKLMESSFHRYSEDFKNHLKNMAAF</sequence>
<accession>G8C3D8</accession>
<evidence type="ECO:0000313" key="2">
    <source>
        <dbReference type="EMBL" id="CCE66836.1"/>
    </source>
</evidence>
<protein>
    <submittedName>
        <fullName evidence="2">Uncharacterized protein</fullName>
    </submittedName>
</protein>
<reference evidence="2" key="2">
    <citation type="submission" date="2011-11" db="EMBL/GenBank/DDBJ databases">
        <authorList>
            <person name="Barker E."/>
        </authorList>
    </citation>
    <scope>NUCLEOTIDE SEQUENCE</scope>
    <source>
        <strain evidence="2">Birmingham 1</strain>
    </source>
</reference>
<name>G8C3D8_9MOLU</name>
<dbReference type="PATRIC" id="fig|1116213.3.peg.339"/>
<feature type="region of interest" description="Disordered" evidence="1">
    <location>
        <begin position="168"/>
        <end position="196"/>
    </location>
</feature>
<gene>
    <name evidence="2" type="ORF">MHM_03180</name>
</gene>
<evidence type="ECO:0000256" key="1">
    <source>
        <dbReference type="SAM" id="MobiDB-lite"/>
    </source>
</evidence>
<reference evidence="2" key="1">
    <citation type="submission" date="2011-11" db="EMBL/GenBank/DDBJ databases">
        <title>Complete genome sequence of Candidatus Mycoplasma haemominutum.</title>
        <authorList>
            <person name="Barker E.N."/>
            <person name="Darby A.C."/>
            <person name="Helps C.R."/>
            <person name="Peters I.R."/>
            <person name="Hughes M.A."/>
            <person name="Radford A.D."/>
            <person name="Novacco M."/>
            <person name="Boretti F."/>
            <person name="Hofmann-Lehmann R."/>
            <person name="Tasker S."/>
        </authorList>
    </citation>
    <scope>NUCLEOTIDE SEQUENCE</scope>
    <source>
        <strain evidence="2">Birmingham 1</strain>
    </source>
</reference>
<organism evidence="2">
    <name type="scientific">Candidatus Mycoplasma haematominutum 'Birmingham 1'</name>
    <dbReference type="NCBI Taxonomy" id="1116213"/>
    <lineage>
        <taxon>Bacteria</taxon>
        <taxon>Bacillati</taxon>
        <taxon>Mycoplasmatota</taxon>
        <taxon>Mollicutes</taxon>
        <taxon>Mycoplasmataceae</taxon>
        <taxon>Mycoplasma</taxon>
    </lineage>
</organism>
<dbReference type="HOGENOM" id="CLU_890496_0_0_14"/>
<dbReference type="EMBL" id="HE613254">
    <property type="protein sequence ID" value="CCE66836.1"/>
    <property type="molecule type" value="Genomic_DNA"/>
</dbReference>
<dbReference type="AlphaFoldDB" id="G8C3D8"/>
<dbReference type="RefSeq" id="WP_015511701.1">
    <property type="nucleotide sequence ID" value="NC_021007.1"/>
</dbReference>
<dbReference type="KEGG" id="mhb:MHM_03180"/>